<dbReference type="EMBL" id="BK003654">
    <property type="protein sequence ID" value="DAA02352.1"/>
    <property type="molecule type" value="Genomic_DNA"/>
</dbReference>
<proteinExistence type="predicted"/>
<dbReference type="AlphaFoldDB" id="Q6IGW2"/>
<sequence>MTRPRKKYANIRHKRWPYGGLCVKHLCECRQRSRISKILAAEQKKLQEKRAKHGEQQFSCTHKHRLLGNGSAMAGRTRQVAEGPEGGDVLLDDCSKLPTQLLTFGHVRVRESDSPQVLVCLDFGHFYHWHSNCQFFAAQFAIVLDSFCLSGCVRD</sequence>
<accession>Q6IGW2</accession>
<name>Q6IGW2_DROME</name>
<reference evidence="1" key="1">
    <citation type="journal article" date="2003" name="Genome Biol.">
        <title>An integrated gene annotation and transcriptional profiling approach towards the full gene content of the Drosophila genome.</title>
        <authorList>
            <person name="Hild M."/>
            <person name="Beckmann B."/>
            <person name="Haas S.A."/>
            <person name="Koch B."/>
            <person name="Solovyev V."/>
            <person name="Busold C."/>
            <person name="Fellenberg K."/>
            <person name="Boutros M."/>
            <person name="Vingron M."/>
            <person name="Sauer F."/>
            <person name="Hoheisel J.D."/>
            <person name="Paro R."/>
        </authorList>
    </citation>
    <scope>NUCLEOTIDE SEQUENCE</scope>
</reference>
<protein>
    <submittedName>
        <fullName evidence="1">HDC04903</fullName>
    </submittedName>
</protein>
<gene>
    <name evidence="1" type="ORF">HDC04903</name>
</gene>
<organism evidence="1">
    <name type="scientific">Drosophila melanogaster</name>
    <name type="common">Fruit fly</name>
    <dbReference type="NCBI Taxonomy" id="7227"/>
    <lineage>
        <taxon>Eukaryota</taxon>
        <taxon>Metazoa</taxon>
        <taxon>Ecdysozoa</taxon>
        <taxon>Arthropoda</taxon>
        <taxon>Hexapoda</taxon>
        <taxon>Insecta</taxon>
        <taxon>Pterygota</taxon>
        <taxon>Neoptera</taxon>
        <taxon>Endopterygota</taxon>
        <taxon>Diptera</taxon>
        <taxon>Brachycera</taxon>
        <taxon>Muscomorpha</taxon>
        <taxon>Ephydroidea</taxon>
        <taxon>Drosophilidae</taxon>
        <taxon>Drosophila</taxon>
        <taxon>Sophophora</taxon>
    </lineage>
</organism>
<evidence type="ECO:0000313" key="1">
    <source>
        <dbReference type="EMBL" id="DAA02352.1"/>
    </source>
</evidence>